<dbReference type="Pfam" id="PF19266">
    <property type="entry name" value="CIS_tube"/>
    <property type="match status" value="1"/>
</dbReference>
<organism evidence="2 3">
    <name type="scientific">Moorena producens PAL-8-15-08-1</name>
    <dbReference type="NCBI Taxonomy" id="1458985"/>
    <lineage>
        <taxon>Bacteria</taxon>
        <taxon>Bacillati</taxon>
        <taxon>Cyanobacteriota</taxon>
        <taxon>Cyanophyceae</taxon>
        <taxon>Coleofasciculales</taxon>
        <taxon>Coleofasciculaceae</taxon>
        <taxon>Moorena</taxon>
    </lineage>
</organism>
<name>A0A1D8U1M7_9CYAN</name>
<evidence type="ECO:0000313" key="3">
    <source>
        <dbReference type="Proteomes" id="UP000177870"/>
    </source>
</evidence>
<dbReference type="RefSeq" id="WP_070396065.1">
    <property type="nucleotide sequence ID" value="NZ_CP017599.1"/>
</dbReference>
<evidence type="ECO:0000313" key="2">
    <source>
        <dbReference type="EMBL" id="AOX03694.1"/>
    </source>
</evidence>
<accession>A0A1D8U1M7</accession>
<evidence type="ECO:0000259" key="1">
    <source>
        <dbReference type="PROSITE" id="PS51782"/>
    </source>
</evidence>
<protein>
    <recommendedName>
        <fullName evidence="1">LysM domain-containing protein</fullName>
    </recommendedName>
</protein>
<dbReference type="Proteomes" id="UP000177870">
    <property type="component" value="Chromosome"/>
</dbReference>
<dbReference type="OrthoDB" id="9815939at2"/>
<sequence>MLKNPFKLEKLKIRVYKDGKRTGKGEDTFEVMFNPESYSLQYENVYQTKQGINTRGREAKYTLSKPRNLSLKLILDDTGVADYGGFGFAGASLVGNLLGTRDVYKQVDRFLKLTTFMDGTIHEPKYLKIEWGDLIFDCRLVSVNVKYTLFNRSGQPIRAELDTVFKGDLEDSKRIKLENKSSPDLTHTRTIKAGDKLPVMAQEVYGDSAYYIQLARANNVNNFRKLKTGTTINLPPIEK</sequence>
<reference evidence="3" key="1">
    <citation type="submission" date="2016-10" db="EMBL/GenBank/DDBJ databases">
        <title>Comparative genomics uncovers the prolific and rare metabolic potential of the cyanobacterial genus Moorea.</title>
        <authorList>
            <person name="Leao T."/>
            <person name="Castelao G."/>
            <person name="Korobeynikov A."/>
            <person name="Monroe E.A."/>
            <person name="Podell S."/>
            <person name="Glukhov E."/>
            <person name="Allen E."/>
            <person name="Gerwick W.H."/>
            <person name="Gerwick L."/>
        </authorList>
    </citation>
    <scope>NUCLEOTIDE SEQUENCE [LARGE SCALE GENOMIC DNA]</scope>
    <source>
        <strain evidence="3">PAL-8-15-08-1</strain>
    </source>
</reference>
<dbReference type="AlphaFoldDB" id="A0A1D8U1M7"/>
<dbReference type="PROSITE" id="PS51782">
    <property type="entry name" value="LYSM"/>
    <property type="match status" value="1"/>
</dbReference>
<feature type="domain" description="LysM" evidence="1">
    <location>
        <begin position="187"/>
        <end position="234"/>
    </location>
</feature>
<dbReference type="InterPro" id="IPR018392">
    <property type="entry name" value="LysM"/>
</dbReference>
<dbReference type="InterPro" id="IPR045361">
    <property type="entry name" value="CIS_tube_prot_N"/>
</dbReference>
<proteinExistence type="predicted"/>
<gene>
    <name evidence="2" type="ORF">BJP34_33500</name>
</gene>
<dbReference type="EMBL" id="CP017599">
    <property type="protein sequence ID" value="AOX03694.1"/>
    <property type="molecule type" value="Genomic_DNA"/>
</dbReference>
<dbReference type="KEGG" id="mpro:BJP34_33500"/>
<dbReference type="STRING" id="1458985.BJP34_33500"/>